<dbReference type="Pfam" id="PF01584">
    <property type="entry name" value="CheW"/>
    <property type="match status" value="1"/>
</dbReference>
<dbReference type="PANTHER" id="PTHR22617">
    <property type="entry name" value="CHEMOTAXIS SENSOR HISTIDINE KINASE-RELATED"/>
    <property type="match status" value="1"/>
</dbReference>
<dbReference type="AlphaFoldDB" id="A0A0S6VQX7"/>
<name>A0A0S6VQX7_9BACT</name>
<dbReference type="GO" id="GO:0006935">
    <property type="term" value="P:chemotaxis"/>
    <property type="evidence" value="ECO:0007669"/>
    <property type="project" value="InterPro"/>
</dbReference>
<organism evidence="2">
    <name type="scientific">Candidatus Moduliflexus flocculans</name>
    <dbReference type="NCBI Taxonomy" id="1499966"/>
    <lineage>
        <taxon>Bacteria</taxon>
        <taxon>Candidatus Moduliflexota</taxon>
        <taxon>Candidatus Moduliflexia</taxon>
        <taxon>Candidatus Moduliflexales</taxon>
        <taxon>Candidatus Moduliflexaceae</taxon>
    </lineage>
</organism>
<dbReference type="GO" id="GO:0007165">
    <property type="term" value="P:signal transduction"/>
    <property type="evidence" value="ECO:0007669"/>
    <property type="project" value="InterPro"/>
</dbReference>
<dbReference type="STRING" id="1499966.U14_00911"/>
<dbReference type="SUPFAM" id="SSF50341">
    <property type="entry name" value="CheW-like"/>
    <property type="match status" value="1"/>
</dbReference>
<accession>A0A0S6VQX7</accession>
<dbReference type="InterPro" id="IPR039315">
    <property type="entry name" value="CheW"/>
</dbReference>
<dbReference type="CDD" id="cd00732">
    <property type="entry name" value="CheW"/>
    <property type="match status" value="1"/>
</dbReference>
<dbReference type="PROSITE" id="PS50851">
    <property type="entry name" value="CHEW"/>
    <property type="match status" value="1"/>
</dbReference>
<dbReference type="HOGENOM" id="CLU_048995_3_1_0"/>
<dbReference type="Gene3D" id="2.40.50.180">
    <property type="entry name" value="CheA-289, Domain 4"/>
    <property type="match status" value="1"/>
</dbReference>
<evidence type="ECO:0000313" key="3">
    <source>
        <dbReference type="Proteomes" id="UP000030700"/>
    </source>
</evidence>
<evidence type="ECO:0000259" key="1">
    <source>
        <dbReference type="PROSITE" id="PS50851"/>
    </source>
</evidence>
<feature type="domain" description="CheW-like" evidence="1">
    <location>
        <begin position="16"/>
        <end position="154"/>
    </location>
</feature>
<evidence type="ECO:0000313" key="2">
    <source>
        <dbReference type="EMBL" id="GAK49688.1"/>
    </source>
</evidence>
<dbReference type="GO" id="GO:0005829">
    <property type="term" value="C:cytosol"/>
    <property type="evidence" value="ECO:0007669"/>
    <property type="project" value="TreeGrafter"/>
</dbReference>
<dbReference type="SMART" id="SM00260">
    <property type="entry name" value="CheW"/>
    <property type="match status" value="1"/>
</dbReference>
<proteinExistence type="predicted"/>
<dbReference type="PANTHER" id="PTHR22617:SF23">
    <property type="entry name" value="CHEMOTAXIS PROTEIN CHEW"/>
    <property type="match status" value="1"/>
</dbReference>
<dbReference type="InterPro" id="IPR036061">
    <property type="entry name" value="CheW-like_dom_sf"/>
</dbReference>
<dbReference type="InterPro" id="IPR002545">
    <property type="entry name" value="CheW-lke_dom"/>
</dbReference>
<protein>
    <submittedName>
        <fullName evidence="2">CheW protein</fullName>
    </submittedName>
</protein>
<reference evidence="2" key="1">
    <citation type="journal article" date="2015" name="PeerJ">
        <title>First genomic representation of candidate bacterial phylum KSB3 points to enhanced environmental sensing as a trigger of wastewater bulking.</title>
        <authorList>
            <person name="Sekiguchi Y."/>
            <person name="Ohashi A."/>
            <person name="Parks D.H."/>
            <person name="Yamauchi T."/>
            <person name="Tyson G.W."/>
            <person name="Hugenholtz P."/>
        </authorList>
    </citation>
    <scope>NUCLEOTIDE SEQUENCE [LARGE SCALE GENOMIC DNA]</scope>
</reference>
<gene>
    <name evidence="2" type="ORF">U14_00911</name>
</gene>
<dbReference type="Proteomes" id="UP000030700">
    <property type="component" value="Unassembled WGS sequence"/>
</dbReference>
<keyword evidence="3" id="KW-1185">Reference proteome</keyword>
<sequence>MQTAQQQQQQHAGTEMVQLATFFLGDELFGVNTLHVQEILTYQEITSVPLAPDYVRGLINLRGQIVTVIDLRCRLGFEKLPDEKTSMNLIVNSDEGLMSLLVDNIGNVLDIPVDRLVPPPGTIRGVAVHYIQDVCQLEDELLIVLDLQSVLQLA</sequence>
<dbReference type="Gene3D" id="2.30.30.40">
    <property type="entry name" value="SH3 Domains"/>
    <property type="match status" value="1"/>
</dbReference>
<dbReference type="EMBL" id="DF820455">
    <property type="protein sequence ID" value="GAK49688.1"/>
    <property type="molecule type" value="Genomic_DNA"/>
</dbReference>